<comment type="caution">
    <text evidence="3">The sequence shown here is derived from an EMBL/GenBank/DDBJ whole genome shotgun (WGS) entry which is preliminary data.</text>
</comment>
<dbReference type="Gene3D" id="1.50.10.10">
    <property type="match status" value="1"/>
</dbReference>
<keyword evidence="4" id="KW-1185">Reference proteome</keyword>
<dbReference type="GO" id="GO:0016787">
    <property type="term" value="F:hydrolase activity"/>
    <property type="evidence" value="ECO:0007669"/>
    <property type="project" value="UniProtKB-KW"/>
</dbReference>
<name>A0A0F5JSP8_9BACT</name>
<dbReference type="GO" id="GO:0005975">
    <property type="term" value="P:carbohydrate metabolic process"/>
    <property type="evidence" value="ECO:0007669"/>
    <property type="project" value="InterPro"/>
</dbReference>
<dbReference type="AlphaFoldDB" id="A0A0F5JSP8"/>
<evidence type="ECO:0000313" key="4">
    <source>
        <dbReference type="Proteomes" id="UP000033035"/>
    </source>
</evidence>
<dbReference type="EMBL" id="AQHW01000002">
    <property type="protein sequence ID" value="KKB60402.1"/>
    <property type="molecule type" value="Genomic_DNA"/>
</dbReference>
<dbReference type="Proteomes" id="UP000033035">
    <property type="component" value="Unassembled WGS sequence"/>
</dbReference>
<evidence type="ECO:0008006" key="5">
    <source>
        <dbReference type="Google" id="ProtNLM"/>
    </source>
</evidence>
<protein>
    <recommendedName>
        <fullName evidence="5">Glycosyl hydrolase family 88</fullName>
    </recommendedName>
</protein>
<dbReference type="SUPFAM" id="SSF48208">
    <property type="entry name" value="Six-hairpin glycosidases"/>
    <property type="match status" value="1"/>
</dbReference>
<dbReference type="RefSeq" id="WP_081693312.1">
    <property type="nucleotide sequence ID" value="NZ_AUAE01000017.1"/>
</dbReference>
<proteinExistence type="predicted"/>
<evidence type="ECO:0000313" key="3">
    <source>
        <dbReference type="EMBL" id="KKB60402.1"/>
    </source>
</evidence>
<dbReference type="InterPro" id="IPR052043">
    <property type="entry name" value="PolySaccharide_Degr_Enz"/>
</dbReference>
<dbReference type="STRING" id="1203610.HMPREF1536_00282"/>
<sequence>MDFKLMSLKHIAAAMMLGFVTISSWAAPVPAEKPSGLDRAEVLSVARKVADWQVKEFPNNPYAVKEPKGWIAGALYLGMYDWAELSGEEGYFNWLKKVFNRQYWQVADRMYHADDVCVSQTYIDMYNKYKEEKMLLPTLARIDWVINNPSKGGLDIDYSKPLSYERWSWCDALFMAPGVYTRLYTLTGNKKYMIFSDAEFKATYNHLYDKEEHLFFRDSRYFNQKEANGKKVFWGRGNGWVIGGLAEILKTLPENDTEYRPFYQQLFCELSERLAGLQNKDGFWHASLLDPDSYPSPETSATGFIVYGLAYGVNQGYLPADKYLPVIEKGWKALVSAVEPAGKLGWVQPVGADPKKVTRDMTELYGTGALLMAAVEIYKLSE</sequence>
<dbReference type="InterPro" id="IPR010905">
    <property type="entry name" value="Glyco_hydro_88"/>
</dbReference>
<feature type="signal peptide" evidence="2">
    <location>
        <begin position="1"/>
        <end position="26"/>
    </location>
</feature>
<feature type="chain" id="PRO_5002490548" description="Glycosyl hydrolase family 88" evidence="2">
    <location>
        <begin position="27"/>
        <end position="382"/>
    </location>
</feature>
<dbReference type="HOGENOM" id="CLU_042785_0_0_10"/>
<dbReference type="PANTHER" id="PTHR33886:SF8">
    <property type="entry name" value="UNSATURATED RHAMNOGALACTURONAN HYDROLASE (EUROFUNG)"/>
    <property type="match status" value="1"/>
</dbReference>
<evidence type="ECO:0000256" key="2">
    <source>
        <dbReference type="SAM" id="SignalP"/>
    </source>
</evidence>
<keyword evidence="2" id="KW-0732">Signal</keyword>
<evidence type="ECO:0000256" key="1">
    <source>
        <dbReference type="ARBA" id="ARBA00022801"/>
    </source>
</evidence>
<dbReference type="PANTHER" id="PTHR33886">
    <property type="entry name" value="UNSATURATED RHAMNOGALACTURONAN HYDROLASE (EUROFUNG)"/>
    <property type="match status" value="1"/>
</dbReference>
<keyword evidence="1" id="KW-0378">Hydrolase</keyword>
<dbReference type="PATRIC" id="fig|1203610.3.peg.300"/>
<accession>A0A0F5JSP8</accession>
<dbReference type="Pfam" id="PF07470">
    <property type="entry name" value="Glyco_hydro_88"/>
    <property type="match status" value="1"/>
</dbReference>
<dbReference type="InterPro" id="IPR008928">
    <property type="entry name" value="6-hairpin_glycosidase_sf"/>
</dbReference>
<gene>
    <name evidence="3" type="ORF">HMPREF1536_00282</name>
</gene>
<dbReference type="InterPro" id="IPR012341">
    <property type="entry name" value="6hp_glycosidase-like_sf"/>
</dbReference>
<reference evidence="3 4" key="1">
    <citation type="submission" date="2013-04" db="EMBL/GenBank/DDBJ databases">
        <title>The Genome Sequence of Parabacteroides gordonii DSM 23371.</title>
        <authorList>
            <consortium name="The Broad Institute Genomics Platform"/>
            <person name="Earl A."/>
            <person name="Ward D."/>
            <person name="Feldgarden M."/>
            <person name="Gevers D."/>
            <person name="Martens E."/>
            <person name="Sakamoto M."/>
            <person name="Benno Y."/>
            <person name="Suzuki N."/>
            <person name="Matsunaga N."/>
            <person name="Koshihara K."/>
            <person name="Seki M."/>
            <person name="Komiya H."/>
            <person name="Walker B."/>
            <person name="Young S."/>
            <person name="Zeng Q."/>
            <person name="Gargeya S."/>
            <person name="Fitzgerald M."/>
            <person name="Haas B."/>
            <person name="Abouelleil A."/>
            <person name="Allen A.W."/>
            <person name="Alvarado L."/>
            <person name="Arachchi H.M."/>
            <person name="Berlin A.M."/>
            <person name="Chapman S.B."/>
            <person name="Gainer-Dewar J."/>
            <person name="Goldberg J."/>
            <person name="Griggs A."/>
            <person name="Gujja S."/>
            <person name="Hansen M."/>
            <person name="Howarth C."/>
            <person name="Imamovic A."/>
            <person name="Ireland A."/>
            <person name="Larimer J."/>
            <person name="McCowan C."/>
            <person name="Murphy C."/>
            <person name="Pearson M."/>
            <person name="Poon T.W."/>
            <person name="Priest M."/>
            <person name="Roberts A."/>
            <person name="Saif S."/>
            <person name="Shea T."/>
            <person name="Sisk P."/>
            <person name="Sykes S."/>
            <person name="Wortman J."/>
            <person name="Nusbaum C."/>
            <person name="Birren B."/>
        </authorList>
    </citation>
    <scope>NUCLEOTIDE SEQUENCE [LARGE SCALE GENOMIC DNA]</scope>
    <source>
        <strain evidence="3 4">MS-1</strain>
    </source>
</reference>
<organism evidence="3 4">
    <name type="scientific">Parabacteroides gordonii MS-1 = DSM 23371</name>
    <dbReference type="NCBI Taxonomy" id="1203610"/>
    <lineage>
        <taxon>Bacteria</taxon>
        <taxon>Pseudomonadati</taxon>
        <taxon>Bacteroidota</taxon>
        <taxon>Bacteroidia</taxon>
        <taxon>Bacteroidales</taxon>
        <taxon>Tannerellaceae</taxon>
        <taxon>Parabacteroides</taxon>
    </lineage>
</organism>